<sequence>MNRTENCKRFYWVEEEEPLTLILGVDGGGSKTRAVVTDDSGVIRGEGQAGCGNHQTSGIDAALAEIRAAAEQAVHEAGAAPDEIAAVCYGLAGADRPADFAVLRPALASLPYRNWDVVCDTMTGLRTGSPDGIGVVLVCGSGTNAAGRNARGETIQTGGFGYLYGDAAGGSHMAEETFRAAVRSWELREIPSRLTQDVPAWYGFETMEQLVNDWLDRGIYHVSSDLTLVLHRAGEAGDELAVRLLRSAGRELGLAAASVILRLGGFAAFGSRPIPIVLTGSVLQKGRSPHLLGALEETLRDRAGAPFELVIPKIEPVFGAVLLAMDRLGFRAPQDALQRWASESPR</sequence>
<dbReference type="InterPro" id="IPR052519">
    <property type="entry name" value="Euk-type_GlcNAc_Kinase"/>
</dbReference>
<comment type="caution">
    <text evidence="2">The sequence shown here is derived from an EMBL/GenBank/DDBJ whole genome shotgun (WGS) entry which is preliminary data.</text>
</comment>
<dbReference type="EMBL" id="CAJRAY010000018">
    <property type="protein sequence ID" value="CAG5079842.1"/>
    <property type="molecule type" value="Genomic_DNA"/>
</dbReference>
<dbReference type="InterPro" id="IPR002731">
    <property type="entry name" value="ATPase_BadF"/>
</dbReference>
<reference evidence="2 3" key="1">
    <citation type="submission" date="2021-04" db="EMBL/GenBank/DDBJ databases">
        <authorList>
            <person name="Rakotoarivonina H."/>
        </authorList>
    </citation>
    <scope>NUCLEOTIDE SEQUENCE [LARGE SCALE GENOMIC DNA]</scope>
    <source>
        <strain evidence="2 3">XE</strain>
    </source>
</reference>
<dbReference type="Pfam" id="PF01869">
    <property type="entry name" value="BcrAD_BadFG"/>
    <property type="match status" value="1"/>
</dbReference>
<feature type="domain" description="ATPase BadF/BadG/BcrA/BcrD type" evidence="1">
    <location>
        <begin position="23"/>
        <end position="324"/>
    </location>
</feature>
<gene>
    <name evidence="2" type="primary">txxe66</name>
    <name evidence="2" type="ORF">TXXE_03410</name>
</gene>
<protein>
    <submittedName>
        <fullName evidence="2">ATPase BadF/BadG/BcrA/BcrD type</fullName>
    </submittedName>
</protein>
<dbReference type="Proteomes" id="UP000681526">
    <property type="component" value="Unassembled WGS sequence"/>
</dbReference>
<name>A0ABN7RKA2_THEXY</name>
<dbReference type="CDD" id="cd24007">
    <property type="entry name" value="ASKHA_NBD_eukNAGK-like"/>
    <property type="match status" value="1"/>
</dbReference>
<dbReference type="RefSeq" id="WP_015253475.1">
    <property type="nucleotide sequence ID" value="NZ_CAJRAY010000018.1"/>
</dbReference>
<dbReference type="PANTHER" id="PTHR43190:SF3">
    <property type="entry name" value="N-ACETYL-D-GLUCOSAMINE KINASE"/>
    <property type="match status" value="1"/>
</dbReference>
<evidence type="ECO:0000313" key="3">
    <source>
        <dbReference type="Proteomes" id="UP000681526"/>
    </source>
</evidence>
<evidence type="ECO:0000259" key="1">
    <source>
        <dbReference type="Pfam" id="PF01869"/>
    </source>
</evidence>
<evidence type="ECO:0000313" key="2">
    <source>
        <dbReference type="EMBL" id="CAG5079842.1"/>
    </source>
</evidence>
<organism evidence="2 3">
    <name type="scientific">Thermobacillus xylanilyticus</name>
    <dbReference type="NCBI Taxonomy" id="76633"/>
    <lineage>
        <taxon>Bacteria</taxon>
        <taxon>Bacillati</taxon>
        <taxon>Bacillota</taxon>
        <taxon>Bacilli</taxon>
        <taxon>Bacillales</taxon>
        <taxon>Paenibacillaceae</taxon>
        <taxon>Thermobacillus</taxon>
    </lineage>
</organism>
<dbReference type="InterPro" id="IPR043129">
    <property type="entry name" value="ATPase_NBD"/>
</dbReference>
<dbReference type="PANTHER" id="PTHR43190">
    <property type="entry name" value="N-ACETYL-D-GLUCOSAMINE KINASE"/>
    <property type="match status" value="1"/>
</dbReference>
<accession>A0ABN7RKA2</accession>
<proteinExistence type="predicted"/>
<dbReference type="SUPFAM" id="SSF53067">
    <property type="entry name" value="Actin-like ATPase domain"/>
    <property type="match status" value="2"/>
</dbReference>
<keyword evidence="3" id="KW-1185">Reference proteome</keyword>
<dbReference type="Gene3D" id="3.30.420.40">
    <property type="match status" value="2"/>
</dbReference>